<dbReference type="Proteomes" id="UP001596171">
    <property type="component" value="Unassembled WGS sequence"/>
</dbReference>
<keyword evidence="1" id="KW-0732">Signal</keyword>
<evidence type="ECO:0000313" key="5">
    <source>
        <dbReference type="Proteomes" id="UP001596171"/>
    </source>
</evidence>
<name>A0ABW1SGR7_9LACO</name>
<sequence>MAKKTITANGKTFVAVKPWYQKWWLWVLIVLGIFLVAGLFSPTTKPTKKTTQTAAKPARTTTQVFKVGETAKFDHLNLTVNSVKTATNFDDGLSKPKTGNQYYTINITLQNTGKSKQDYNQYDFKIKSAGNRTDLDEINTDDRNTLDNGELSANGKVTGDLIGQAKQNGSVELIYTPNALSNRHLTVKLQ</sequence>
<evidence type="ECO:0000259" key="3">
    <source>
        <dbReference type="Pfam" id="PF11611"/>
    </source>
</evidence>
<feature type="transmembrane region" description="Helical" evidence="2">
    <location>
        <begin position="23"/>
        <end position="40"/>
    </location>
</feature>
<feature type="domain" description="DUF4352" evidence="3">
    <location>
        <begin position="65"/>
        <end position="182"/>
    </location>
</feature>
<comment type="caution">
    <text evidence="4">The sequence shown here is derived from an EMBL/GenBank/DDBJ whole genome shotgun (WGS) entry which is preliminary data.</text>
</comment>
<dbReference type="Gene3D" id="2.60.40.1240">
    <property type="match status" value="1"/>
</dbReference>
<evidence type="ECO:0000256" key="1">
    <source>
        <dbReference type="ARBA" id="ARBA00022729"/>
    </source>
</evidence>
<keyword evidence="2" id="KW-1133">Transmembrane helix</keyword>
<dbReference type="Pfam" id="PF11611">
    <property type="entry name" value="DUF4352"/>
    <property type="match status" value="1"/>
</dbReference>
<dbReference type="RefSeq" id="WP_137616192.1">
    <property type="nucleotide sequence ID" value="NZ_BJDI01000007.1"/>
</dbReference>
<organism evidence="4 5">
    <name type="scientific">Lactiplantibacillus nangangensis</name>
    <dbReference type="NCBI Taxonomy" id="2559917"/>
    <lineage>
        <taxon>Bacteria</taxon>
        <taxon>Bacillati</taxon>
        <taxon>Bacillota</taxon>
        <taxon>Bacilli</taxon>
        <taxon>Lactobacillales</taxon>
        <taxon>Lactobacillaceae</taxon>
        <taxon>Lactiplantibacillus</taxon>
    </lineage>
</organism>
<reference evidence="5" key="1">
    <citation type="journal article" date="2019" name="Int. J. Syst. Evol. Microbiol.">
        <title>The Global Catalogue of Microorganisms (GCM) 10K type strain sequencing project: providing services to taxonomists for standard genome sequencing and annotation.</title>
        <authorList>
            <consortium name="The Broad Institute Genomics Platform"/>
            <consortium name="The Broad Institute Genome Sequencing Center for Infectious Disease"/>
            <person name="Wu L."/>
            <person name="Ma J."/>
        </authorList>
    </citation>
    <scope>NUCLEOTIDE SEQUENCE [LARGE SCALE GENOMIC DNA]</scope>
    <source>
        <strain evidence="5">CCM 8930</strain>
    </source>
</reference>
<dbReference type="InterPro" id="IPR029051">
    <property type="entry name" value="DUF4352"/>
</dbReference>
<proteinExistence type="predicted"/>
<evidence type="ECO:0000256" key="2">
    <source>
        <dbReference type="SAM" id="Phobius"/>
    </source>
</evidence>
<keyword evidence="2" id="KW-0472">Membrane</keyword>
<dbReference type="InterPro" id="IPR029050">
    <property type="entry name" value="Immunoprotect_excell_Ig-like"/>
</dbReference>
<dbReference type="EMBL" id="JBHSSE010000002">
    <property type="protein sequence ID" value="MFC6200421.1"/>
    <property type="molecule type" value="Genomic_DNA"/>
</dbReference>
<keyword evidence="5" id="KW-1185">Reference proteome</keyword>
<keyword evidence="2" id="KW-0812">Transmembrane</keyword>
<accession>A0ABW1SGR7</accession>
<evidence type="ECO:0000313" key="4">
    <source>
        <dbReference type="EMBL" id="MFC6200421.1"/>
    </source>
</evidence>
<protein>
    <submittedName>
        <fullName evidence="4">DUF4352 domain-containing protein</fullName>
    </submittedName>
</protein>
<gene>
    <name evidence="4" type="ORF">ACFP1L_00760</name>
</gene>